<dbReference type="RefSeq" id="WP_139698069.1">
    <property type="nucleotide sequence ID" value="NZ_CP074074.1"/>
</dbReference>
<dbReference type="InterPro" id="IPR016032">
    <property type="entry name" value="Sig_transdc_resp-reg_C-effctor"/>
</dbReference>
<dbReference type="EMBL" id="VDCS01000011">
    <property type="protein sequence ID" value="TNJ43152.1"/>
    <property type="molecule type" value="Genomic_DNA"/>
</dbReference>
<comment type="caution">
    <text evidence="3">The sequence shown here is derived from an EMBL/GenBank/DDBJ whole genome shotgun (WGS) entry which is preliminary data.</text>
</comment>
<accession>A0A5C4SIK2</accession>
<dbReference type="Proteomes" id="UP000308713">
    <property type="component" value="Unassembled WGS sequence"/>
</dbReference>
<reference evidence="3 4" key="1">
    <citation type="submission" date="2019-05" db="EMBL/GenBank/DDBJ databases">
        <title>Tamlana fucoidanivorans sp. nov., isolated from the surface of algae collected from Fujian province in China.</title>
        <authorList>
            <person name="Li J."/>
        </authorList>
    </citation>
    <scope>NUCLEOTIDE SEQUENCE [LARGE SCALE GENOMIC DNA]</scope>
    <source>
        <strain evidence="3 4">CW2-9</strain>
    </source>
</reference>
<evidence type="ECO:0000256" key="2">
    <source>
        <dbReference type="SAM" id="SignalP"/>
    </source>
</evidence>
<dbReference type="InterPro" id="IPR011990">
    <property type="entry name" value="TPR-like_helical_dom_sf"/>
</dbReference>
<keyword evidence="1" id="KW-1133">Transmembrane helix</keyword>
<keyword evidence="4" id="KW-1185">Reference proteome</keyword>
<proteinExistence type="predicted"/>
<sequence length="507" mass="58997">MTLKFNKNSYLFLFLHLIMCQLPYAFASNLSPSQTIASHLNSTKKDSLAYINELTQLGDIERTKGNYDIAFDKLWDAMLIAERKDYKVPLVQIHRGLGILYDIYNKDSLALAHFKTALNSSKVLLKTGLIKQQDIVPSYFSLSNFWRDRQDYGTALLYLDSCSIYNKKLKALPYAMTDRGYCNLQLGNLKAAETLLFEAKTHLEAINSPYLVVNLNFIGDLKRVKHQYNDALKFYTQSLNHLVNYNVHTEYKPDILQKIADIYVLKGDLLEAINNMSASKKSYEDLFSATSKHNQRLFEIKNKYRAELEKNKTLIEKQQILLKQKNKKVRNILIICGCILLLSFISYLIYFQRNKIKKLYLVNELDREKNQAILKVKSKELTSYTLKIIKMEEAVQSILENTKKIDPKAYESLKKTYARDHLNTWKEFDKRFSEVNTHFHETLCKKHPTLSPTELKHCSLIKLNFNSHEMSKILNISLQSVHTSRYRIRKKMKLSSNSSLETYIGSI</sequence>
<evidence type="ECO:0000313" key="3">
    <source>
        <dbReference type="EMBL" id="TNJ43152.1"/>
    </source>
</evidence>
<evidence type="ECO:0008006" key="5">
    <source>
        <dbReference type="Google" id="ProtNLM"/>
    </source>
</evidence>
<dbReference type="Gene3D" id="1.25.40.10">
    <property type="entry name" value="Tetratricopeptide repeat domain"/>
    <property type="match status" value="2"/>
</dbReference>
<feature type="chain" id="PRO_5023145948" description="Tetratricopeptide repeat protein" evidence="2">
    <location>
        <begin position="28"/>
        <end position="507"/>
    </location>
</feature>
<dbReference type="Gene3D" id="1.10.10.10">
    <property type="entry name" value="Winged helix-like DNA-binding domain superfamily/Winged helix DNA-binding domain"/>
    <property type="match status" value="1"/>
</dbReference>
<dbReference type="GO" id="GO:0003677">
    <property type="term" value="F:DNA binding"/>
    <property type="evidence" value="ECO:0007669"/>
    <property type="project" value="InterPro"/>
</dbReference>
<feature type="transmembrane region" description="Helical" evidence="1">
    <location>
        <begin position="332"/>
        <end position="351"/>
    </location>
</feature>
<name>A0A5C4SIK2_9FLAO</name>
<protein>
    <recommendedName>
        <fullName evidence="5">Tetratricopeptide repeat protein</fullName>
    </recommendedName>
</protein>
<dbReference type="InterPro" id="IPR036388">
    <property type="entry name" value="WH-like_DNA-bd_sf"/>
</dbReference>
<gene>
    <name evidence="3" type="ORF">FGF67_12415</name>
</gene>
<organism evidence="3 4">
    <name type="scientific">Allotamlana fucoidanivorans</name>
    <dbReference type="NCBI Taxonomy" id="2583814"/>
    <lineage>
        <taxon>Bacteria</taxon>
        <taxon>Pseudomonadati</taxon>
        <taxon>Bacteroidota</taxon>
        <taxon>Flavobacteriia</taxon>
        <taxon>Flavobacteriales</taxon>
        <taxon>Flavobacteriaceae</taxon>
        <taxon>Allotamlana</taxon>
    </lineage>
</organism>
<dbReference type="SUPFAM" id="SSF48452">
    <property type="entry name" value="TPR-like"/>
    <property type="match status" value="2"/>
</dbReference>
<evidence type="ECO:0000313" key="4">
    <source>
        <dbReference type="Proteomes" id="UP000308713"/>
    </source>
</evidence>
<feature type="signal peptide" evidence="2">
    <location>
        <begin position="1"/>
        <end position="27"/>
    </location>
</feature>
<keyword evidence="2" id="KW-0732">Signal</keyword>
<evidence type="ECO:0000256" key="1">
    <source>
        <dbReference type="SAM" id="Phobius"/>
    </source>
</evidence>
<dbReference type="OrthoDB" id="1090267at2"/>
<dbReference type="AlphaFoldDB" id="A0A5C4SIK2"/>
<keyword evidence="1" id="KW-0812">Transmembrane</keyword>
<keyword evidence="1" id="KW-0472">Membrane</keyword>
<dbReference type="SUPFAM" id="SSF46894">
    <property type="entry name" value="C-terminal effector domain of the bipartite response regulators"/>
    <property type="match status" value="1"/>
</dbReference>
<dbReference type="GO" id="GO:0006355">
    <property type="term" value="P:regulation of DNA-templated transcription"/>
    <property type="evidence" value="ECO:0007669"/>
    <property type="project" value="InterPro"/>
</dbReference>